<reference evidence="1 2" key="1">
    <citation type="submission" date="2018-06" db="EMBL/GenBank/DDBJ databases">
        <authorList>
            <consortium name="Pathogen Informatics"/>
            <person name="Doyle S."/>
        </authorList>
    </citation>
    <scope>NUCLEOTIDE SEQUENCE [LARGE SCALE GENOMIC DNA]</scope>
    <source>
        <strain evidence="1 2">NCTC8580</strain>
    </source>
</reference>
<protein>
    <submittedName>
        <fullName evidence="1">Uncharacterized protein</fullName>
    </submittedName>
</protein>
<sequence>MDTIEQISNSIGLKLSDIQSLDQTDSLIVIRIFEAVQQYAMYHDKNPELEDQCVC</sequence>
<gene>
    <name evidence="1" type="ORF">NCTC8580_04739</name>
</gene>
<dbReference type="Proteomes" id="UP000255087">
    <property type="component" value="Unassembled WGS sequence"/>
</dbReference>
<organism evidence="1 2">
    <name type="scientific">Yersinia pseudotuberculosis</name>
    <dbReference type="NCBI Taxonomy" id="633"/>
    <lineage>
        <taxon>Bacteria</taxon>
        <taxon>Pseudomonadati</taxon>
        <taxon>Pseudomonadota</taxon>
        <taxon>Gammaproteobacteria</taxon>
        <taxon>Enterobacterales</taxon>
        <taxon>Yersiniaceae</taxon>
        <taxon>Yersinia</taxon>
    </lineage>
</organism>
<dbReference type="AlphaFoldDB" id="A0A380SBX1"/>
<evidence type="ECO:0000313" key="1">
    <source>
        <dbReference type="EMBL" id="SUQ39510.1"/>
    </source>
</evidence>
<proteinExistence type="predicted"/>
<dbReference type="RefSeq" id="WP_181876485.1">
    <property type="nucleotide sequence ID" value="NZ_UHJC01000002.1"/>
</dbReference>
<accession>A0A380SBX1</accession>
<name>A0A380SBX1_YERPU</name>
<dbReference type="EMBL" id="UHJC01000002">
    <property type="protein sequence ID" value="SUQ39510.1"/>
    <property type="molecule type" value="Genomic_DNA"/>
</dbReference>
<evidence type="ECO:0000313" key="2">
    <source>
        <dbReference type="Proteomes" id="UP000255087"/>
    </source>
</evidence>